<keyword evidence="3" id="KW-1185">Reference proteome</keyword>
<dbReference type="AlphaFoldDB" id="A0AAI9E6W2"/>
<evidence type="ECO:0000313" key="2">
    <source>
        <dbReference type="EMBL" id="CAK3796463.1"/>
    </source>
</evidence>
<protein>
    <recommendedName>
        <fullName evidence="4">Retrotransposon gag domain-containing protein</fullName>
    </recommendedName>
</protein>
<name>A0AAI9E6W2_9PEZI</name>
<accession>A0AAI9E6W2</accession>
<evidence type="ECO:0000256" key="1">
    <source>
        <dbReference type="SAM" id="MobiDB-lite"/>
    </source>
</evidence>
<gene>
    <name evidence="2" type="ORF">LECACI_7A000786</name>
</gene>
<sequence>MASQPQPEQQPAEGSVATLPTPETVPESTEQATLRILKRILALQEKMLIQNRARPPAPGSPGNPLFDGLNATAHVERFENFLIDYDLEEDSEEKKTRRFLGTLSEARQLTARGLEGAPDKSNPEATSWERLKRAFLKKYRDYDERQVRATRAWLENLCQATRTRESDLEGYVCDFVASLKDIGPSWISNTERVRLLLRGLPEEICLEVYIQCELDFVEGMTTEDFRRVLDCVRNEVDSRVDAREWLS</sequence>
<proteinExistence type="predicted"/>
<evidence type="ECO:0000313" key="3">
    <source>
        <dbReference type="Proteomes" id="UP001296104"/>
    </source>
</evidence>
<organism evidence="2 3">
    <name type="scientific">Lecanosticta acicola</name>
    <dbReference type="NCBI Taxonomy" id="111012"/>
    <lineage>
        <taxon>Eukaryota</taxon>
        <taxon>Fungi</taxon>
        <taxon>Dikarya</taxon>
        <taxon>Ascomycota</taxon>
        <taxon>Pezizomycotina</taxon>
        <taxon>Dothideomycetes</taxon>
        <taxon>Dothideomycetidae</taxon>
        <taxon>Mycosphaerellales</taxon>
        <taxon>Mycosphaerellaceae</taxon>
        <taxon>Lecanosticta</taxon>
    </lineage>
</organism>
<dbReference type="Proteomes" id="UP001296104">
    <property type="component" value="Unassembled WGS sequence"/>
</dbReference>
<feature type="region of interest" description="Disordered" evidence="1">
    <location>
        <begin position="1"/>
        <end position="30"/>
    </location>
</feature>
<comment type="caution">
    <text evidence="2">The sequence shown here is derived from an EMBL/GenBank/DDBJ whole genome shotgun (WGS) entry which is preliminary data.</text>
</comment>
<evidence type="ECO:0008006" key="4">
    <source>
        <dbReference type="Google" id="ProtNLM"/>
    </source>
</evidence>
<reference evidence="2" key="1">
    <citation type="submission" date="2023-11" db="EMBL/GenBank/DDBJ databases">
        <authorList>
            <person name="Alioto T."/>
            <person name="Alioto T."/>
            <person name="Gomez Garrido J."/>
        </authorList>
    </citation>
    <scope>NUCLEOTIDE SEQUENCE</scope>
</reference>
<feature type="compositionally biased region" description="Low complexity" evidence="1">
    <location>
        <begin position="1"/>
        <end position="11"/>
    </location>
</feature>
<dbReference type="EMBL" id="CAVMBE010000003">
    <property type="protein sequence ID" value="CAK3796463.1"/>
    <property type="molecule type" value="Genomic_DNA"/>
</dbReference>